<evidence type="ECO:0000256" key="1">
    <source>
        <dbReference type="ARBA" id="ARBA00004496"/>
    </source>
</evidence>
<organism evidence="9 10">
    <name type="scientific">Streptomyces colonosanans</name>
    <dbReference type="NCBI Taxonomy" id="1428652"/>
    <lineage>
        <taxon>Bacteria</taxon>
        <taxon>Bacillati</taxon>
        <taxon>Actinomycetota</taxon>
        <taxon>Actinomycetes</taxon>
        <taxon>Kitasatosporales</taxon>
        <taxon>Streptomycetaceae</taxon>
        <taxon>Streptomyces</taxon>
    </lineage>
</organism>
<feature type="binding site" evidence="8">
    <location>
        <position position="267"/>
    </location>
    <ligand>
        <name>substrate</name>
    </ligand>
</feature>
<comment type="catalytic activity">
    <reaction evidence="8">
        <text>L-glutamate + acetyl-CoA = N-acetyl-L-glutamate + CoA + H(+)</text>
        <dbReference type="Rhea" id="RHEA:24292"/>
        <dbReference type="ChEBI" id="CHEBI:15378"/>
        <dbReference type="ChEBI" id="CHEBI:29985"/>
        <dbReference type="ChEBI" id="CHEBI:44337"/>
        <dbReference type="ChEBI" id="CHEBI:57287"/>
        <dbReference type="ChEBI" id="CHEBI:57288"/>
        <dbReference type="EC" id="2.3.1.1"/>
    </reaction>
</comment>
<dbReference type="PANTHER" id="PTHR23100:SF0">
    <property type="entry name" value="ARGININE BIOSYNTHESIS BIFUNCTIONAL PROTEIN ARGJ, MITOCHONDRIAL"/>
    <property type="match status" value="1"/>
</dbReference>
<evidence type="ECO:0000256" key="7">
    <source>
        <dbReference type="ARBA" id="ARBA00023315"/>
    </source>
</evidence>
<feature type="site" description="Involved in the stabilization of negative charge on the oxyanion by the formation of the oxyanion hole" evidence="8">
    <location>
        <position position="110"/>
    </location>
</feature>
<dbReference type="EC" id="2.3.1.1" evidence="8"/>
<feature type="binding site" evidence="8">
    <location>
        <position position="176"/>
    </location>
    <ligand>
        <name>substrate</name>
    </ligand>
</feature>
<dbReference type="CDD" id="cd02152">
    <property type="entry name" value="OAT"/>
    <property type="match status" value="1"/>
</dbReference>
<feature type="binding site" evidence="8">
    <location>
        <position position="146"/>
    </location>
    <ligand>
        <name>substrate</name>
    </ligand>
</feature>
<dbReference type="Gene3D" id="3.60.70.12">
    <property type="entry name" value="L-amino peptidase D-ALA esterase/amidase"/>
    <property type="match status" value="1"/>
</dbReference>
<comment type="subunit">
    <text evidence="3 8">Heterotetramer of two alpha and two beta chains.</text>
</comment>
<dbReference type="GO" id="GO:0004358">
    <property type="term" value="F:L-glutamate N-acetyltransferase activity, acting on acetyl-L-ornithine as donor"/>
    <property type="evidence" value="ECO:0007669"/>
    <property type="project" value="UniProtKB-UniRule"/>
</dbReference>
<comment type="pathway">
    <text evidence="8">Amino-acid biosynthesis; L-arginine biosynthesis; N(2)-acetyl-L-ornithine from L-glutamate: step 1/4.</text>
</comment>
<dbReference type="AlphaFoldDB" id="A0A1S2Q3R8"/>
<dbReference type="InterPro" id="IPR016117">
    <property type="entry name" value="ArgJ-like_dom_sf"/>
</dbReference>
<keyword evidence="8" id="KW-0028">Amino-acid biosynthesis</keyword>
<dbReference type="OrthoDB" id="9804242at2"/>
<feature type="binding site" evidence="8">
    <location>
        <position position="391"/>
    </location>
    <ligand>
        <name>substrate</name>
    </ligand>
</feature>
<proteinExistence type="inferred from homology"/>
<dbReference type="Gene3D" id="3.10.20.340">
    <property type="entry name" value="ArgJ beta chain, C-terminal domain"/>
    <property type="match status" value="1"/>
</dbReference>
<feature type="chain" id="PRO_5023257227" description="Arginine biosynthesis bifunctional protein ArgJ beta chain" evidence="8">
    <location>
        <begin position="187"/>
        <end position="391"/>
    </location>
</feature>
<dbReference type="PANTHER" id="PTHR23100">
    <property type="entry name" value="ARGININE BIOSYNTHESIS BIFUNCTIONAL PROTEIN ARGJ"/>
    <property type="match status" value="1"/>
</dbReference>
<dbReference type="UniPathway" id="UPA00068">
    <property type="reaction ID" value="UER00106"/>
</dbReference>
<evidence type="ECO:0000256" key="5">
    <source>
        <dbReference type="ARBA" id="ARBA00022679"/>
    </source>
</evidence>
<evidence type="ECO:0000256" key="4">
    <source>
        <dbReference type="ARBA" id="ARBA00022490"/>
    </source>
</evidence>
<evidence type="ECO:0000313" key="10">
    <source>
        <dbReference type="Proteomes" id="UP000179935"/>
    </source>
</evidence>
<dbReference type="STRING" id="1428652.BIV24_02835"/>
<keyword evidence="4 8" id="KW-0963">Cytoplasm</keyword>
<dbReference type="GO" id="GO:0006592">
    <property type="term" value="P:ornithine biosynthetic process"/>
    <property type="evidence" value="ECO:0007669"/>
    <property type="project" value="TreeGrafter"/>
</dbReference>
<dbReference type="GO" id="GO:0005737">
    <property type="term" value="C:cytoplasm"/>
    <property type="evidence" value="ECO:0007669"/>
    <property type="project" value="UniProtKB-SubCell"/>
</dbReference>
<comment type="function">
    <text evidence="8">Catalyzes two activities which are involved in the cyclic version of arginine biosynthesis: the synthesis of N-acetylglutamate from glutamate and acetyl-CoA as the acetyl donor, and of ornithine by transacetylation between N(2)-acetylornithine and glutamate.</text>
</comment>
<keyword evidence="5 8" id="KW-0808">Transferase</keyword>
<dbReference type="GO" id="GO:0006526">
    <property type="term" value="P:L-arginine biosynthetic process"/>
    <property type="evidence" value="ECO:0007669"/>
    <property type="project" value="UniProtKB-UniRule"/>
</dbReference>
<dbReference type="NCBIfam" id="NF003802">
    <property type="entry name" value="PRK05388.1"/>
    <property type="match status" value="1"/>
</dbReference>
<gene>
    <name evidence="8" type="primary">argJ</name>
    <name evidence="9" type="ORF">BIV24_02835</name>
</gene>
<keyword evidence="8" id="KW-0511">Multifunctional enzyme</keyword>
<comment type="caution">
    <text evidence="9">The sequence shown here is derived from an EMBL/GenBank/DDBJ whole genome shotgun (WGS) entry which is preliminary data.</text>
</comment>
<dbReference type="FunFam" id="3.10.20.340:FF:000003">
    <property type="entry name" value="Arginine biosynthesis bifunctional protein ArgJ"/>
    <property type="match status" value="1"/>
</dbReference>
<comment type="similarity">
    <text evidence="2 8">Belongs to the ArgJ family.</text>
</comment>
<comment type="pathway">
    <text evidence="8">Amino-acid biosynthesis; L-arginine biosynthesis; L-ornithine and N-acetyl-L-glutamate from L-glutamate and N(2)-acetyl-L-ornithine (cyclic): step 1/1.</text>
</comment>
<protein>
    <recommendedName>
        <fullName evidence="8">Arginine biosynthesis bifunctional protein ArgJ</fullName>
    </recommendedName>
    <domain>
        <recommendedName>
            <fullName evidence="8">Glutamate N-acetyltransferase</fullName>
            <ecNumber evidence="8">2.3.1.35</ecNumber>
        </recommendedName>
        <alternativeName>
            <fullName evidence="8">Ornithine acetyltransferase</fullName>
            <shortName evidence="8">OATase</shortName>
        </alternativeName>
        <alternativeName>
            <fullName evidence="8">Ornithine transacetylase</fullName>
        </alternativeName>
    </domain>
    <domain>
        <recommendedName>
            <fullName evidence="8">Amino-acid acetyltransferase</fullName>
            <ecNumber evidence="8">2.3.1.1</ecNumber>
        </recommendedName>
        <alternativeName>
            <fullName evidence="8">N-acetylglutamate synthase</fullName>
            <shortName evidence="8">AGSase</shortName>
        </alternativeName>
    </domain>
    <component>
        <recommendedName>
            <fullName evidence="8">Arginine biosynthesis bifunctional protein ArgJ alpha chain</fullName>
        </recommendedName>
    </component>
    <component>
        <recommendedName>
            <fullName evidence="8">Arginine biosynthesis bifunctional protein ArgJ beta chain</fullName>
        </recommendedName>
    </component>
</protein>
<evidence type="ECO:0000313" key="9">
    <source>
        <dbReference type="EMBL" id="OIK00684.1"/>
    </source>
</evidence>
<feature type="chain" id="PRO_5023257226" description="Arginine biosynthesis bifunctional protein ArgJ alpha chain" evidence="8">
    <location>
        <begin position="1"/>
        <end position="186"/>
    </location>
</feature>
<accession>A0A1S2Q3R8</accession>
<dbReference type="Pfam" id="PF01960">
    <property type="entry name" value="ArgJ"/>
    <property type="match status" value="1"/>
</dbReference>
<evidence type="ECO:0000256" key="2">
    <source>
        <dbReference type="ARBA" id="ARBA00006774"/>
    </source>
</evidence>
<dbReference type="EC" id="2.3.1.35" evidence="8"/>
<dbReference type="HAMAP" id="MF_01106">
    <property type="entry name" value="ArgJ"/>
    <property type="match status" value="1"/>
</dbReference>
<evidence type="ECO:0000256" key="6">
    <source>
        <dbReference type="ARBA" id="ARBA00022813"/>
    </source>
</evidence>
<feature type="binding site" evidence="8">
    <location>
        <position position="187"/>
    </location>
    <ligand>
        <name>substrate</name>
    </ligand>
</feature>
<comment type="catalytic activity">
    <reaction evidence="8">
        <text>N(2)-acetyl-L-ornithine + L-glutamate = N-acetyl-L-glutamate + L-ornithine</text>
        <dbReference type="Rhea" id="RHEA:15349"/>
        <dbReference type="ChEBI" id="CHEBI:29985"/>
        <dbReference type="ChEBI" id="CHEBI:44337"/>
        <dbReference type="ChEBI" id="CHEBI:46911"/>
        <dbReference type="ChEBI" id="CHEBI:57805"/>
        <dbReference type="EC" id="2.3.1.35"/>
    </reaction>
</comment>
<evidence type="ECO:0000256" key="3">
    <source>
        <dbReference type="ARBA" id="ARBA00011475"/>
    </source>
</evidence>
<dbReference type="NCBIfam" id="TIGR00120">
    <property type="entry name" value="ArgJ"/>
    <property type="match status" value="1"/>
</dbReference>
<dbReference type="EMBL" id="MLYP01000006">
    <property type="protein sequence ID" value="OIK00684.1"/>
    <property type="molecule type" value="Genomic_DNA"/>
</dbReference>
<feature type="site" description="Involved in the stabilization of negative charge on the oxyanion by the formation of the oxyanion hole" evidence="8">
    <location>
        <position position="109"/>
    </location>
</feature>
<sequence length="391" mass="39684">MSVTAAKGFTAAGIAAGIKQSGNPDLALVVNNGPRRAAAGVFTSNRVKAAPVLWSEQVLKGGQVSAVVLNSGGANACTGPKGFQDTHATAEKAADVLGLGAGEVAVCSTGLIGELLPMDKLLPGIETAAAALSEHGGEKAAIAIKTTDTVHKTSVVTCGSPGTESGGGWTLGGMAKGAGMLAPGLATMLVVLTTDADVDSGTLDAALRSATRVTFDRVDSDGCMSTNDTVLLLSSGAAGITPGHEEFTEAVRTVCADLARQLIGDAEGASKDIKVEVINAATEVDAVEVGRCIARNNLLKCAIHGEDPNWGRVLSAIGTTQAAFEPDQLDVAINGVWVCKNGGVGDDRALVDMRYREVHIVADLAAGSATATIWTNDLTADYVHENSAYSS</sequence>
<reference evidence="9 10" key="1">
    <citation type="submission" date="2016-10" db="EMBL/GenBank/DDBJ databases">
        <title>Genome sequence of Streptomyces sp. MUSC 93.</title>
        <authorList>
            <person name="Lee L.-H."/>
            <person name="Ser H.-L."/>
            <person name="Law J.W.-F."/>
        </authorList>
    </citation>
    <scope>NUCLEOTIDE SEQUENCE [LARGE SCALE GENOMIC DNA]</scope>
    <source>
        <strain evidence="9 10">MUSC 93</strain>
    </source>
</reference>
<keyword evidence="7 8" id="KW-0012">Acyltransferase</keyword>
<name>A0A1S2Q3R8_9ACTN</name>
<keyword evidence="8" id="KW-0055">Arginine biosynthesis</keyword>
<keyword evidence="10" id="KW-1185">Reference proteome</keyword>
<feature type="site" description="Cleavage; by autolysis" evidence="8">
    <location>
        <begin position="186"/>
        <end position="187"/>
    </location>
</feature>
<dbReference type="InterPro" id="IPR002813">
    <property type="entry name" value="Arg_biosynth_ArgJ"/>
</dbReference>
<dbReference type="SUPFAM" id="SSF56266">
    <property type="entry name" value="DmpA/ArgJ-like"/>
    <property type="match status" value="1"/>
</dbReference>
<dbReference type="GO" id="GO:0004042">
    <property type="term" value="F:L-glutamate N-acetyltransferase activity"/>
    <property type="evidence" value="ECO:0007669"/>
    <property type="project" value="UniProtKB-UniRule"/>
</dbReference>
<dbReference type="InterPro" id="IPR042195">
    <property type="entry name" value="ArgJ_beta_C"/>
</dbReference>
<comment type="subcellular location">
    <subcellularLocation>
        <location evidence="1 8">Cytoplasm</location>
    </subcellularLocation>
</comment>
<keyword evidence="6 8" id="KW-0068">Autocatalytic cleavage</keyword>
<feature type="active site" description="Nucleophile" evidence="8">
    <location>
        <position position="187"/>
    </location>
</feature>
<evidence type="ECO:0000256" key="8">
    <source>
        <dbReference type="HAMAP-Rule" id="MF_01106"/>
    </source>
</evidence>
<feature type="binding site" evidence="8">
    <location>
        <position position="386"/>
    </location>
    <ligand>
        <name>substrate</name>
    </ligand>
</feature>
<dbReference type="Proteomes" id="UP000179935">
    <property type="component" value="Unassembled WGS sequence"/>
</dbReference>
<dbReference type="RefSeq" id="WP_071364504.1">
    <property type="nucleotide sequence ID" value="NZ_MLYP01000006.1"/>
</dbReference>